<evidence type="ECO:0008006" key="3">
    <source>
        <dbReference type="Google" id="ProtNLM"/>
    </source>
</evidence>
<dbReference type="PANTHER" id="PTHR36922:SF1">
    <property type="entry name" value="DUF1993 DOMAIN-CONTAINING PROTEIN"/>
    <property type="match status" value="1"/>
</dbReference>
<dbReference type="SUPFAM" id="SSF109854">
    <property type="entry name" value="DinB/YfiT-like putative metalloenzymes"/>
    <property type="match status" value="1"/>
</dbReference>
<evidence type="ECO:0000313" key="1">
    <source>
        <dbReference type="EMBL" id="KHS41610.1"/>
    </source>
</evidence>
<name>A0A0B8ZF19_9SPHN</name>
<dbReference type="Proteomes" id="UP000031338">
    <property type="component" value="Unassembled WGS sequence"/>
</dbReference>
<dbReference type="Pfam" id="PF09351">
    <property type="entry name" value="DUF1993"/>
    <property type="match status" value="1"/>
</dbReference>
<evidence type="ECO:0000313" key="2">
    <source>
        <dbReference type="Proteomes" id="UP000031338"/>
    </source>
</evidence>
<gene>
    <name evidence="1" type="ORF">NJ75_04635</name>
</gene>
<dbReference type="Gene3D" id="1.20.120.450">
    <property type="entry name" value="dinb family like domain"/>
    <property type="match status" value="1"/>
</dbReference>
<accession>A0A0B8ZF19</accession>
<comment type="caution">
    <text evidence="1">The sequence shown here is derived from an EMBL/GenBank/DDBJ whole genome shotgun (WGS) entry which is preliminary data.</text>
</comment>
<dbReference type="InterPro" id="IPR018531">
    <property type="entry name" value="DUF1993"/>
</dbReference>
<dbReference type="AlphaFoldDB" id="A0A0B8ZF19"/>
<dbReference type="EMBL" id="JRVC01000040">
    <property type="protein sequence ID" value="KHS41610.1"/>
    <property type="molecule type" value="Genomic_DNA"/>
</dbReference>
<reference evidence="1 2" key="1">
    <citation type="submission" date="2014-10" db="EMBL/GenBank/DDBJ databases">
        <title>Draft genome sequence of Novosphingobium subterraneum DSM 12447.</title>
        <authorList>
            <person name="Gan H.M."/>
            <person name="Gan H.Y."/>
            <person name="Savka M.A."/>
        </authorList>
    </citation>
    <scope>NUCLEOTIDE SEQUENCE [LARGE SCALE GENOMIC DNA]</scope>
    <source>
        <strain evidence="1 2">DSM 12447</strain>
    </source>
</reference>
<sequence length="204" mass="21985">MTPFSLLAPTYLQMLGALSNWLDKAEGELPEAQVAALPSARLAPDMFPLSTQVRFACAQALEGVHRLQGVALPPLHAILLEEGREAGDKAGSLREARTRIAETIALVSARSESEGSDGAAMIAHELPNGMVFDLTADQYGRDWALGQFYFHIMIAYAILRHKGVGLGKADYVAHMFGYLRPGTLPTASGDHFRSRLCVPSPGVI</sequence>
<dbReference type="PANTHER" id="PTHR36922">
    <property type="entry name" value="BLL2446 PROTEIN"/>
    <property type="match status" value="1"/>
</dbReference>
<dbReference type="InterPro" id="IPR034660">
    <property type="entry name" value="DinB/YfiT-like"/>
</dbReference>
<proteinExistence type="predicted"/>
<dbReference type="RefSeq" id="WP_052242788.1">
    <property type="nucleotide sequence ID" value="NZ_JRVC01000040.1"/>
</dbReference>
<protein>
    <recommendedName>
        <fullName evidence="3">DUF1993 domain-containing protein</fullName>
    </recommendedName>
</protein>
<dbReference type="PATRIC" id="fig|48936.3.peg.4665"/>
<organism evidence="1 2">
    <name type="scientific">Novosphingobium subterraneum</name>
    <dbReference type="NCBI Taxonomy" id="48936"/>
    <lineage>
        <taxon>Bacteria</taxon>
        <taxon>Pseudomonadati</taxon>
        <taxon>Pseudomonadota</taxon>
        <taxon>Alphaproteobacteria</taxon>
        <taxon>Sphingomonadales</taxon>
        <taxon>Sphingomonadaceae</taxon>
        <taxon>Novosphingobium</taxon>
    </lineage>
</organism>
<keyword evidence="2" id="KW-1185">Reference proteome</keyword>
<dbReference type="STRING" id="48936.NJ75_04635"/>